<dbReference type="Pfam" id="PF00691">
    <property type="entry name" value="OmpA"/>
    <property type="match status" value="1"/>
</dbReference>
<evidence type="ECO:0000313" key="5">
    <source>
        <dbReference type="Proteomes" id="UP000323671"/>
    </source>
</evidence>
<accession>A0A5C1E6S1</accession>
<dbReference type="Gene3D" id="3.30.1330.60">
    <property type="entry name" value="OmpA-like domain"/>
    <property type="match status" value="1"/>
</dbReference>
<evidence type="ECO:0000313" key="4">
    <source>
        <dbReference type="EMBL" id="QEL64626.1"/>
    </source>
</evidence>
<dbReference type="SUPFAM" id="SSF103088">
    <property type="entry name" value="OmpA-like"/>
    <property type="match status" value="1"/>
</dbReference>
<dbReference type="Proteomes" id="UP000323671">
    <property type="component" value="Chromosome"/>
</dbReference>
<keyword evidence="5" id="KW-1185">Reference proteome</keyword>
<feature type="region of interest" description="Disordered" evidence="1">
    <location>
        <begin position="47"/>
        <end position="92"/>
    </location>
</feature>
<reference evidence="4 5" key="1">
    <citation type="submission" date="2017-07" db="EMBL/GenBank/DDBJ databases">
        <title>Complete genome sequence of Oryzomicrobium terrae TPP412.</title>
        <authorList>
            <person name="Chiu L.-W."/>
            <person name="Lo K.-J."/>
            <person name="Tsai Y.-M."/>
            <person name="Lin S.-S."/>
            <person name="Kuo C.-H."/>
            <person name="Liu C.-T."/>
        </authorList>
    </citation>
    <scope>NUCLEOTIDE SEQUENCE [LARGE SCALE GENOMIC DNA]</scope>
    <source>
        <strain evidence="4 5">TPP412</strain>
    </source>
</reference>
<dbReference type="InterPro" id="IPR036737">
    <property type="entry name" value="OmpA-like_sf"/>
</dbReference>
<dbReference type="AlphaFoldDB" id="A0A5C1E6S1"/>
<sequence>MLAQTRGAQPARRATHTIASRPSAAPVALLLALSLALAACQTVPDAPAGATTERQSAPQARPKVDTKLRSAPRATGAPASVEAPAPTPDETIRIAPGETTLSPEMESRLDRVLQRVKPNEQLRIRLEAYSPERGSNAWEIAMAEKSLQTVRARLIAQGIRAFRIETTMVGDRAGTAAARERNEVRLYIIEPSSN</sequence>
<evidence type="ECO:0000256" key="1">
    <source>
        <dbReference type="SAM" id="MobiDB-lite"/>
    </source>
</evidence>
<dbReference type="RefSeq" id="WP_149425118.1">
    <property type="nucleotide sequence ID" value="NZ_CP022579.1"/>
</dbReference>
<evidence type="ECO:0000259" key="3">
    <source>
        <dbReference type="Pfam" id="PF00691"/>
    </source>
</evidence>
<dbReference type="EMBL" id="CP022579">
    <property type="protein sequence ID" value="QEL64626.1"/>
    <property type="molecule type" value="Genomic_DNA"/>
</dbReference>
<proteinExistence type="predicted"/>
<evidence type="ECO:0000256" key="2">
    <source>
        <dbReference type="SAM" id="SignalP"/>
    </source>
</evidence>
<feature type="region of interest" description="Disordered" evidence="1">
    <location>
        <begin position="1"/>
        <end position="21"/>
    </location>
</feature>
<feature type="chain" id="PRO_5022931132" description="OmpA-like domain-containing protein" evidence="2">
    <location>
        <begin position="39"/>
        <end position="194"/>
    </location>
</feature>
<feature type="signal peptide" evidence="2">
    <location>
        <begin position="1"/>
        <end position="38"/>
    </location>
</feature>
<dbReference type="InterPro" id="IPR006665">
    <property type="entry name" value="OmpA-like"/>
</dbReference>
<gene>
    <name evidence="4" type="ORF">OTERR_11500</name>
</gene>
<feature type="domain" description="OmpA-like" evidence="3">
    <location>
        <begin position="95"/>
        <end position="181"/>
    </location>
</feature>
<protein>
    <recommendedName>
        <fullName evidence="3">OmpA-like domain-containing protein</fullName>
    </recommendedName>
</protein>
<organism evidence="4 5">
    <name type="scientific">Oryzomicrobium terrae</name>
    <dbReference type="NCBI Taxonomy" id="1735038"/>
    <lineage>
        <taxon>Bacteria</taxon>
        <taxon>Pseudomonadati</taxon>
        <taxon>Pseudomonadota</taxon>
        <taxon>Betaproteobacteria</taxon>
        <taxon>Rhodocyclales</taxon>
        <taxon>Rhodocyclaceae</taxon>
        <taxon>Oryzomicrobium</taxon>
    </lineage>
</organism>
<name>A0A5C1E6S1_9RHOO</name>
<keyword evidence="2" id="KW-0732">Signal</keyword>
<dbReference type="KEGG" id="otr:OTERR_11500"/>